<keyword evidence="2" id="KW-1185">Reference proteome</keyword>
<sequence>MKEDLIKQLFQYGEAFSCNSEPLGAIKGHEAYIILNVERPYLLLLGRWTYPASPRNREALESHINEVMKLGVFQNVPQNEEGEVTSPVTITWHN</sequence>
<evidence type="ECO:0000313" key="2">
    <source>
        <dbReference type="Proteomes" id="UP000765509"/>
    </source>
</evidence>
<dbReference type="AlphaFoldDB" id="A0A9Q3BL74"/>
<organism evidence="1 2">
    <name type="scientific">Austropuccinia psidii MF-1</name>
    <dbReference type="NCBI Taxonomy" id="1389203"/>
    <lineage>
        <taxon>Eukaryota</taxon>
        <taxon>Fungi</taxon>
        <taxon>Dikarya</taxon>
        <taxon>Basidiomycota</taxon>
        <taxon>Pucciniomycotina</taxon>
        <taxon>Pucciniomycetes</taxon>
        <taxon>Pucciniales</taxon>
        <taxon>Sphaerophragmiaceae</taxon>
        <taxon>Austropuccinia</taxon>
    </lineage>
</organism>
<dbReference type="EMBL" id="AVOT02001557">
    <property type="protein sequence ID" value="MBW0467347.1"/>
    <property type="molecule type" value="Genomic_DNA"/>
</dbReference>
<comment type="caution">
    <text evidence="1">The sequence shown here is derived from an EMBL/GenBank/DDBJ whole genome shotgun (WGS) entry which is preliminary data.</text>
</comment>
<dbReference type="OrthoDB" id="3250101at2759"/>
<accession>A0A9Q3BL74</accession>
<proteinExistence type="predicted"/>
<name>A0A9Q3BL74_9BASI</name>
<gene>
    <name evidence="1" type="ORF">O181_007062</name>
</gene>
<protein>
    <submittedName>
        <fullName evidence="1">Uncharacterized protein</fullName>
    </submittedName>
</protein>
<reference evidence="1" key="1">
    <citation type="submission" date="2021-03" db="EMBL/GenBank/DDBJ databases">
        <title>Draft genome sequence of rust myrtle Austropuccinia psidii MF-1, a brazilian biotype.</title>
        <authorList>
            <person name="Quecine M.C."/>
            <person name="Pachon D.M.R."/>
            <person name="Bonatelli M.L."/>
            <person name="Correr F.H."/>
            <person name="Franceschini L.M."/>
            <person name="Leite T.F."/>
            <person name="Margarido G.R.A."/>
            <person name="Almeida C.A."/>
            <person name="Ferrarezi J.A."/>
            <person name="Labate C.A."/>
        </authorList>
    </citation>
    <scope>NUCLEOTIDE SEQUENCE</scope>
    <source>
        <strain evidence="1">MF-1</strain>
    </source>
</reference>
<evidence type="ECO:0000313" key="1">
    <source>
        <dbReference type="EMBL" id="MBW0467347.1"/>
    </source>
</evidence>
<dbReference type="Proteomes" id="UP000765509">
    <property type="component" value="Unassembled WGS sequence"/>
</dbReference>